<protein>
    <submittedName>
        <fullName evidence="2">Galectin</fullName>
    </submittedName>
</protein>
<reference evidence="2" key="1">
    <citation type="submission" date="2016-11" db="UniProtKB">
        <authorList>
            <consortium name="WormBaseParasite"/>
        </authorList>
    </citation>
    <scope>IDENTIFICATION</scope>
</reference>
<accession>A0A1I8AWJ1</accession>
<evidence type="ECO:0000313" key="2">
    <source>
        <dbReference type="WBParaSite" id="MhA1_Contig1015.frz3.gene8"/>
    </source>
</evidence>
<dbReference type="Proteomes" id="UP000095281">
    <property type="component" value="Unplaced"/>
</dbReference>
<keyword evidence="1" id="KW-1185">Reference proteome</keyword>
<dbReference type="AlphaFoldDB" id="A0A1I8AWJ1"/>
<name>A0A1I8AWJ1_MELHA</name>
<organism evidence="1 2">
    <name type="scientific">Meloidogyne hapla</name>
    <name type="common">Root-knot nematode worm</name>
    <dbReference type="NCBI Taxonomy" id="6305"/>
    <lineage>
        <taxon>Eukaryota</taxon>
        <taxon>Metazoa</taxon>
        <taxon>Ecdysozoa</taxon>
        <taxon>Nematoda</taxon>
        <taxon>Chromadorea</taxon>
        <taxon>Rhabditida</taxon>
        <taxon>Tylenchina</taxon>
        <taxon>Tylenchomorpha</taxon>
        <taxon>Tylenchoidea</taxon>
        <taxon>Meloidogynidae</taxon>
        <taxon>Meloidogyninae</taxon>
        <taxon>Meloidogyne</taxon>
    </lineage>
</organism>
<evidence type="ECO:0000313" key="1">
    <source>
        <dbReference type="Proteomes" id="UP000095281"/>
    </source>
</evidence>
<proteinExistence type="predicted"/>
<dbReference type="WBParaSite" id="MhA1_Contig1015.frz3.gene8">
    <property type="protein sequence ID" value="MhA1_Contig1015.frz3.gene8"/>
    <property type="gene ID" value="MhA1_Contig1015.frz3.gene8"/>
</dbReference>
<sequence length="127" mass="14813">MGNKIIIKGRIPEGFKNITVNFLHGAVKWHPYVGTTVLQLNIKRNISCLNSYAYNHKHYRWLSGLPGDCQNHLNLEEGQRIRISINQINDDNLKSDIETEENIIEMFYRMLIPLSMTEYIEVIIIRA</sequence>